<dbReference type="AlphaFoldDB" id="A0A2K1IF01"/>
<dbReference type="EMBL" id="ABEU02000025">
    <property type="protein sequence ID" value="PNR27851.1"/>
    <property type="molecule type" value="Genomic_DNA"/>
</dbReference>
<gene>
    <name evidence="2" type="ORF">PHYPA_030003</name>
</gene>
<reference evidence="2 4" key="2">
    <citation type="journal article" date="2018" name="Plant J.">
        <title>The Physcomitrella patens chromosome-scale assembly reveals moss genome structure and evolution.</title>
        <authorList>
            <person name="Lang D."/>
            <person name="Ullrich K.K."/>
            <person name="Murat F."/>
            <person name="Fuchs J."/>
            <person name="Jenkins J."/>
            <person name="Haas F.B."/>
            <person name="Piednoel M."/>
            <person name="Gundlach H."/>
            <person name="Van Bel M."/>
            <person name="Meyberg R."/>
            <person name="Vives C."/>
            <person name="Morata J."/>
            <person name="Symeonidi A."/>
            <person name="Hiss M."/>
            <person name="Muchero W."/>
            <person name="Kamisugi Y."/>
            <person name="Saleh O."/>
            <person name="Blanc G."/>
            <person name="Decker E.L."/>
            <person name="van Gessel N."/>
            <person name="Grimwood J."/>
            <person name="Hayes R.D."/>
            <person name="Graham S.W."/>
            <person name="Gunter L.E."/>
            <person name="McDaniel S.F."/>
            <person name="Hoernstein S.N.W."/>
            <person name="Larsson A."/>
            <person name="Li F.W."/>
            <person name="Perroud P.F."/>
            <person name="Phillips J."/>
            <person name="Ranjan P."/>
            <person name="Rokshar D.S."/>
            <person name="Rothfels C.J."/>
            <person name="Schneider L."/>
            <person name="Shu S."/>
            <person name="Stevenson D.W."/>
            <person name="Thummler F."/>
            <person name="Tillich M."/>
            <person name="Villarreal Aguilar J.C."/>
            <person name="Widiez T."/>
            <person name="Wong G.K."/>
            <person name="Wymore A."/>
            <person name="Zhang Y."/>
            <person name="Zimmer A.D."/>
            <person name="Quatrano R.S."/>
            <person name="Mayer K.F.X."/>
            <person name="Goodstein D."/>
            <person name="Casacuberta J.M."/>
            <person name="Vandepoele K."/>
            <person name="Reski R."/>
            <person name="Cuming A.C."/>
            <person name="Tuskan G.A."/>
            <person name="Maumus F."/>
            <person name="Salse J."/>
            <person name="Schmutz J."/>
            <person name="Rensing S.A."/>
        </authorList>
    </citation>
    <scope>NUCLEOTIDE SEQUENCE [LARGE SCALE GENOMIC DNA]</scope>
    <source>
        <strain evidence="3 4">cv. Gransden 2004</strain>
    </source>
</reference>
<evidence type="ECO:0000256" key="1">
    <source>
        <dbReference type="SAM" id="Phobius"/>
    </source>
</evidence>
<keyword evidence="1" id="KW-0472">Membrane</keyword>
<protein>
    <submittedName>
        <fullName evidence="2 3">Uncharacterized protein</fullName>
    </submittedName>
</protein>
<feature type="transmembrane region" description="Helical" evidence="1">
    <location>
        <begin position="22"/>
        <end position="43"/>
    </location>
</feature>
<dbReference type="EnsemblPlants" id="Pp3c25_15370V3.1">
    <property type="protein sequence ID" value="PAC:32979916.CDS.1"/>
    <property type="gene ID" value="Pp3c25_15370"/>
</dbReference>
<dbReference type="EnsemblPlants" id="Pp3c25_15370V3.2">
    <property type="protein sequence ID" value="PAC:32979917.CDS.1"/>
    <property type="gene ID" value="Pp3c25_15370"/>
</dbReference>
<dbReference type="InParanoid" id="A0A2K1IF01"/>
<evidence type="ECO:0000313" key="3">
    <source>
        <dbReference type="EnsemblPlants" id="PAC:32979916.CDS.1"/>
    </source>
</evidence>
<accession>A0A2K1IF01</accession>
<evidence type="ECO:0000313" key="2">
    <source>
        <dbReference type="EMBL" id="PNR27851.1"/>
    </source>
</evidence>
<organism evidence="2">
    <name type="scientific">Physcomitrium patens</name>
    <name type="common">Spreading-leaved earth moss</name>
    <name type="synonym">Physcomitrella patens</name>
    <dbReference type="NCBI Taxonomy" id="3218"/>
    <lineage>
        <taxon>Eukaryota</taxon>
        <taxon>Viridiplantae</taxon>
        <taxon>Streptophyta</taxon>
        <taxon>Embryophyta</taxon>
        <taxon>Bryophyta</taxon>
        <taxon>Bryophytina</taxon>
        <taxon>Bryopsida</taxon>
        <taxon>Funariidae</taxon>
        <taxon>Funariales</taxon>
        <taxon>Funariaceae</taxon>
        <taxon>Physcomitrium</taxon>
    </lineage>
</organism>
<reference evidence="2 4" key="1">
    <citation type="journal article" date="2008" name="Science">
        <title>The Physcomitrella genome reveals evolutionary insights into the conquest of land by plants.</title>
        <authorList>
            <person name="Rensing S."/>
            <person name="Lang D."/>
            <person name="Zimmer A."/>
            <person name="Terry A."/>
            <person name="Salamov A."/>
            <person name="Shapiro H."/>
            <person name="Nishiyama T."/>
            <person name="Perroud P.-F."/>
            <person name="Lindquist E."/>
            <person name="Kamisugi Y."/>
            <person name="Tanahashi T."/>
            <person name="Sakakibara K."/>
            <person name="Fujita T."/>
            <person name="Oishi K."/>
            <person name="Shin-I T."/>
            <person name="Kuroki Y."/>
            <person name="Toyoda A."/>
            <person name="Suzuki Y."/>
            <person name="Hashimoto A."/>
            <person name="Yamaguchi K."/>
            <person name="Sugano A."/>
            <person name="Kohara Y."/>
            <person name="Fujiyama A."/>
            <person name="Anterola A."/>
            <person name="Aoki S."/>
            <person name="Ashton N."/>
            <person name="Barbazuk W.B."/>
            <person name="Barker E."/>
            <person name="Bennetzen J."/>
            <person name="Bezanilla M."/>
            <person name="Blankenship R."/>
            <person name="Cho S.H."/>
            <person name="Dutcher S."/>
            <person name="Estelle M."/>
            <person name="Fawcett J.A."/>
            <person name="Gundlach H."/>
            <person name="Hanada K."/>
            <person name="Heyl A."/>
            <person name="Hicks K.A."/>
            <person name="Hugh J."/>
            <person name="Lohr M."/>
            <person name="Mayer K."/>
            <person name="Melkozernov A."/>
            <person name="Murata T."/>
            <person name="Nelson D."/>
            <person name="Pils B."/>
            <person name="Prigge M."/>
            <person name="Reiss B."/>
            <person name="Renner T."/>
            <person name="Rombauts S."/>
            <person name="Rushton P."/>
            <person name="Sanderfoot A."/>
            <person name="Schween G."/>
            <person name="Shiu S.-H."/>
            <person name="Stueber K."/>
            <person name="Theodoulou F.L."/>
            <person name="Tu H."/>
            <person name="Van de Peer Y."/>
            <person name="Verrier P.J."/>
            <person name="Waters E."/>
            <person name="Wood A."/>
            <person name="Yang L."/>
            <person name="Cove D."/>
            <person name="Cuming A."/>
            <person name="Hasebe M."/>
            <person name="Lucas S."/>
            <person name="Mishler D.B."/>
            <person name="Reski R."/>
            <person name="Grigoriev I."/>
            <person name="Quatrano R.S."/>
            <person name="Boore J.L."/>
        </authorList>
    </citation>
    <scope>NUCLEOTIDE SEQUENCE [LARGE SCALE GENOMIC DNA]</scope>
    <source>
        <strain evidence="3 4">cv. Gransden 2004</strain>
    </source>
</reference>
<reference evidence="3" key="3">
    <citation type="submission" date="2020-12" db="UniProtKB">
        <authorList>
            <consortium name="EnsemblPlants"/>
        </authorList>
    </citation>
    <scope>IDENTIFICATION</scope>
</reference>
<name>A0A2K1IF01_PHYPA</name>
<keyword evidence="4" id="KW-1185">Reference proteome</keyword>
<keyword evidence="1" id="KW-0812">Transmembrane</keyword>
<dbReference type="Gramene" id="Pp3c25_15370V3.1">
    <property type="protein sequence ID" value="PAC:32979916.CDS.1"/>
    <property type="gene ID" value="Pp3c25_15370"/>
</dbReference>
<keyword evidence="1" id="KW-1133">Transmembrane helix</keyword>
<dbReference type="Proteomes" id="UP000006727">
    <property type="component" value="Chromosome 25"/>
</dbReference>
<evidence type="ECO:0000313" key="4">
    <source>
        <dbReference type="Proteomes" id="UP000006727"/>
    </source>
</evidence>
<sequence>MGRETPRVLCVPVPLLGNVRELVGGTLPILLLLLLFLFPHVLFQARVPPPVTLSHTEGGHELMHPTKEGRKAMALVLTGWRGEWAPCPSNLLLLVQQQQLDHGALFQPESVGTPLHWLFYLPSRMLCSLLTDLEFEGSPVLFPS</sequence>
<proteinExistence type="predicted"/>
<dbReference type="Gramene" id="Pp3c25_15370V3.2">
    <property type="protein sequence ID" value="PAC:32979917.CDS.1"/>
    <property type="gene ID" value="Pp3c25_15370"/>
</dbReference>